<comment type="caution">
    <text evidence="8">The sequence shown here is derived from an EMBL/GenBank/DDBJ whole genome shotgun (WGS) entry which is preliminary data.</text>
</comment>
<organism evidence="8 9">
    <name type="scientific">Actinomadura rudentiformis</name>
    <dbReference type="NCBI Taxonomy" id="359158"/>
    <lineage>
        <taxon>Bacteria</taxon>
        <taxon>Bacillati</taxon>
        <taxon>Actinomycetota</taxon>
        <taxon>Actinomycetes</taxon>
        <taxon>Streptosporangiales</taxon>
        <taxon>Thermomonosporaceae</taxon>
        <taxon>Actinomadura</taxon>
    </lineage>
</organism>
<reference evidence="8 9" key="1">
    <citation type="submission" date="2019-09" db="EMBL/GenBank/DDBJ databases">
        <title>Actinomadura physcomitrii sp. nov., a novel actinomycete isolated from moss [Physcomitrium sphaericum (Ludw) Fuernr].</title>
        <authorList>
            <person name="Zhuang X."/>
            <person name="Liu C."/>
        </authorList>
    </citation>
    <scope>NUCLEOTIDE SEQUENCE [LARGE SCALE GENOMIC DNA]</scope>
    <source>
        <strain evidence="8 9">HMC1</strain>
    </source>
</reference>
<dbReference type="Gene3D" id="2.115.10.20">
    <property type="entry name" value="Glycosyl hydrolase domain, family 43"/>
    <property type="match status" value="1"/>
</dbReference>
<evidence type="ECO:0000256" key="2">
    <source>
        <dbReference type="ARBA" id="ARBA00009865"/>
    </source>
</evidence>
<dbReference type="PANTHER" id="PTHR43301:SF3">
    <property type="entry name" value="ARABINAN ENDO-1,5-ALPHA-L-ARABINOSIDASE A-RELATED"/>
    <property type="match status" value="1"/>
</dbReference>
<comment type="pathway">
    <text evidence="1">Glycan metabolism; L-arabinan degradation.</text>
</comment>
<evidence type="ECO:0000313" key="9">
    <source>
        <dbReference type="Proteomes" id="UP000468735"/>
    </source>
</evidence>
<evidence type="ECO:0000256" key="5">
    <source>
        <dbReference type="RuleBase" id="RU361187"/>
    </source>
</evidence>
<accession>A0A6H9YXT0</accession>
<dbReference type="SUPFAM" id="SSF75005">
    <property type="entry name" value="Arabinanase/levansucrase/invertase"/>
    <property type="match status" value="1"/>
</dbReference>
<feature type="domain" description="Atrophied bacterial Ig" evidence="7">
    <location>
        <begin position="32"/>
        <end position="112"/>
    </location>
</feature>
<dbReference type="GO" id="GO:0005975">
    <property type="term" value="P:carbohydrate metabolic process"/>
    <property type="evidence" value="ECO:0007669"/>
    <property type="project" value="InterPro"/>
</dbReference>
<evidence type="ECO:0000256" key="4">
    <source>
        <dbReference type="ARBA" id="ARBA00023295"/>
    </source>
</evidence>
<dbReference type="AlphaFoldDB" id="A0A6H9YXT0"/>
<dbReference type="Pfam" id="PF20578">
    <property type="entry name" value="aBig_2"/>
    <property type="match status" value="1"/>
</dbReference>
<dbReference type="EMBL" id="WBMT01000005">
    <property type="protein sequence ID" value="KAB2349768.1"/>
    <property type="molecule type" value="Genomic_DNA"/>
</dbReference>
<keyword evidence="3 5" id="KW-0378">Hydrolase</keyword>
<evidence type="ECO:0000259" key="7">
    <source>
        <dbReference type="Pfam" id="PF20578"/>
    </source>
</evidence>
<dbReference type="GO" id="GO:0004553">
    <property type="term" value="F:hydrolase activity, hydrolyzing O-glycosyl compounds"/>
    <property type="evidence" value="ECO:0007669"/>
    <property type="project" value="InterPro"/>
</dbReference>
<dbReference type="InterPro" id="IPR046780">
    <property type="entry name" value="aBig_2"/>
</dbReference>
<dbReference type="CDD" id="cd08983">
    <property type="entry name" value="GH43_Bt3655-like"/>
    <property type="match status" value="1"/>
</dbReference>
<sequence>MLSVALLAAPVAVAETPPSRAVSGTTLDGRLNEAAKALTVWDAHDVRGNITLPDRGLHGARISWKSTDPSTVTRTGEVRRPAHGKRPATATLTATVKLGHRQTMRRFDLTVRPLPKKRPLKGYFFPYFAGEKYADGEQVFFAASRGNDPLRWDDLNGGTSVLTSTQGEKGLRDPFIIRSPEGDKFYLIATDLKIHGGPGWDHATRHGSRHIEIWESTDLVRWSEQRHVRVSDDTAGMTWAPEATYDKRLGAYVVYWASNLYSADDPDHQGTVNTRLMYATTRDFRTFSKPRVWKDTGANSIDATVVRDGDYFYRISTDDGVIGSCTADLVLERSKSLTAVDLPDTRPRNWQLVDDCIRTDFGLGWLEGPTVFKSNTEDRWYAFMDESSGRGYIPFTTRELDKPSWSIPDDYDLPSRPRHGTVLPITKAELDRVRAAFPPAN</sequence>
<dbReference type="PANTHER" id="PTHR43301">
    <property type="entry name" value="ARABINAN ENDO-1,5-ALPHA-L-ARABINOSIDASE"/>
    <property type="match status" value="1"/>
</dbReference>
<dbReference type="InterPro" id="IPR006710">
    <property type="entry name" value="Glyco_hydro_43"/>
</dbReference>
<gene>
    <name evidence="8" type="ORF">F8566_12000</name>
</gene>
<evidence type="ECO:0000256" key="1">
    <source>
        <dbReference type="ARBA" id="ARBA00004834"/>
    </source>
</evidence>
<dbReference type="OrthoDB" id="9758923at2"/>
<keyword evidence="4 5" id="KW-0326">Glycosidase</keyword>
<dbReference type="Proteomes" id="UP000468735">
    <property type="component" value="Unassembled WGS sequence"/>
</dbReference>
<evidence type="ECO:0000256" key="6">
    <source>
        <dbReference type="SAM" id="MobiDB-lite"/>
    </source>
</evidence>
<comment type="similarity">
    <text evidence="2 5">Belongs to the glycosyl hydrolase 43 family.</text>
</comment>
<dbReference type="InterPro" id="IPR050727">
    <property type="entry name" value="GH43_arabinanases"/>
</dbReference>
<proteinExistence type="inferred from homology"/>
<dbReference type="InterPro" id="IPR023296">
    <property type="entry name" value="Glyco_hydro_beta-prop_sf"/>
</dbReference>
<feature type="region of interest" description="Disordered" evidence="6">
    <location>
        <begin position="66"/>
        <end position="87"/>
    </location>
</feature>
<protein>
    <submittedName>
        <fullName evidence="8">Family 43 glycosylhydrolase</fullName>
    </submittedName>
</protein>
<dbReference type="Pfam" id="PF04616">
    <property type="entry name" value="Glyco_hydro_43"/>
    <property type="match status" value="1"/>
</dbReference>
<evidence type="ECO:0000256" key="3">
    <source>
        <dbReference type="ARBA" id="ARBA00022801"/>
    </source>
</evidence>
<name>A0A6H9YXT0_9ACTN</name>
<keyword evidence="9" id="KW-1185">Reference proteome</keyword>
<evidence type="ECO:0000313" key="8">
    <source>
        <dbReference type="EMBL" id="KAB2349768.1"/>
    </source>
</evidence>